<feature type="domain" description="Alcohol dehydrogenase-like N-terminal" evidence="7">
    <location>
        <begin position="24"/>
        <end position="133"/>
    </location>
</feature>
<evidence type="ECO:0000313" key="8">
    <source>
        <dbReference type="EMBL" id="MEX5284881.1"/>
    </source>
</evidence>
<keyword evidence="5" id="KW-1133">Transmembrane helix</keyword>
<evidence type="ECO:0000256" key="3">
    <source>
        <dbReference type="ARBA" id="ARBA00023002"/>
    </source>
</evidence>
<keyword evidence="3" id="KW-0560">Oxidoreductase</keyword>
<evidence type="ECO:0000256" key="1">
    <source>
        <dbReference type="ARBA" id="ARBA00022723"/>
    </source>
</evidence>
<dbReference type="RefSeq" id="WP_368846600.1">
    <property type="nucleotide sequence ID" value="NZ_CP194411.1"/>
</dbReference>
<dbReference type="PROSITE" id="PS00059">
    <property type="entry name" value="ADH_ZINC"/>
    <property type="match status" value="1"/>
</dbReference>
<dbReference type="SUPFAM" id="SSF50129">
    <property type="entry name" value="GroES-like"/>
    <property type="match status" value="1"/>
</dbReference>
<keyword evidence="1 4" id="KW-0479">Metal-binding</keyword>
<keyword evidence="9" id="KW-1185">Reference proteome</keyword>
<dbReference type="InterPro" id="IPR036291">
    <property type="entry name" value="NAD(P)-bd_dom_sf"/>
</dbReference>
<evidence type="ECO:0000256" key="5">
    <source>
        <dbReference type="SAM" id="Phobius"/>
    </source>
</evidence>
<dbReference type="SUPFAM" id="SSF51735">
    <property type="entry name" value="NAD(P)-binding Rossmann-fold domains"/>
    <property type="match status" value="1"/>
</dbReference>
<dbReference type="InterPro" id="IPR013149">
    <property type="entry name" value="ADH-like_C"/>
</dbReference>
<sequence length="339" mass="36662">MKAAVVTDVGKVEIQEIEKPVIRENEVLIQVVNAGVCGSDLHLFHGTHAFRKPPAILGHEIAGKIVEIGSKVTKYKIGDRVTVEPQVGCGECDLCRHGHVNLCGKKKVPGTPLWLGTFVEYFPAPEQTLYKLADRVSYEVGTVIEPLAVAVHALEMVREPEKDCLVILGSGTIGLLLLAVAKVYGYKKIICTDTMAFNRAMALKLGAAAVFDPVHEDVREQVGKLTAGKGADLALIAAGAPNIVDQAAACVKKTGEVGIVAMITEDIPVYTYSFVFNELRLFGSMTYETKDFAKAAALVNDGLAIEEYITQVLPFAKTQEALDILSKKKEDVIKVLVKM</sequence>
<dbReference type="InterPro" id="IPR013154">
    <property type="entry name" value="ADH-like_N"/>
</dbReference>
<dbReference type="PANTHER" id="PTHR43401:SF2">
    <property type="entry name" value="L-THREONINE 3-DEHYDROGENASE"/>
    <property type="match status" value="1"/>
</dbReference>
<evidence type="ECO:0000259" key="7">
    <source>
        <dbReference type="Pfam" id="PF08240"/>
    </source>
</evidence>
<dbReference type="Pfam" id="PF00107">
    <property type="entry name" value="ADH_zinc_N"/>
    <property type="match status" value="1"/>
</dbReference>
<dbReference type="Proteomes" id="UP001559623">
    <property type="component" value="Unassembled WGS sequence"/>
</dbReference>
<name>A0ABV3X3V4_9FIRM</name>
<dbReference type="InterPro" id="IPR050129">
    <property type="entry name" value="Zn_alcohol_dh"/>
</dbReference>
<dbReference type="InterPro" id="IPR011032">
    <property type="entry name" value="GroES-like_sf"/>
</dbReference>
<comment type="cofactor">
    <cofactor evidence="4">
        <name>Zn(2+)</name>
        <dbReference type="ChEBI" id="CHEBI:29105"/>
    </cofactor>
</comment>
<keyword evidence="2 4" id="KW-0862">Zinc</keyword>
<reference evidence="8 9" key="1">
    <citation type="submission" date="2023-04" db="EMBL/GenBank/DDBJ databases">
        <title>Genome Sequence of Selenomonas sputigena ATCC 33150.</title>
        <authorList>
            <person name="Miller D.P."/>
            <person name="Anvari S."/>
            <person name="Polson S.W."/>
            <person name="Macdonald M."/>
            <person name="Mcdowell J.V."/>
        </authorList>
    </citation>
    <scope>NUCLEOTIDE SEQUENCE [LARGE SCALE GENOMIC DNA]</scope>
    <source>
        <strain evidence="8 9">ATCC 33150</strain>
    </source>
</reference>
<keyword evidence="5" id="KW-0472">Membrane</keyword>
<dbReference type="EMBL" id="JARVLH010000002">
    <property type="protein sequence ID" value="MEX5284881.1"/>
    <property type="molecule type" value="Genomic_DNA"/>
</dbReference>
<evidence type="ECO:0000256" key="2">
    <source>
        <dbReference type="ARBA" id="ARBA00022833"/>
    </source>
</evidence>
<evidence type="ECO:0000313" key="9">
    <source>
        <dbReference type="Proteomes" id="UP001559623"/>
    </source>
</evidence>
<comment type="similarity">
    <text evidence="4">Belongs to the zinc-containing alcohol dehydrogenase family.</text>
</comment>
<dbReference type="InterPro" id="IPR002328">
    <property type="entry name" value="ADH_Zn_CS"/>
</dbReference>
<accession>A0ABV3X3V4</accession>
<organism evidence="8 9">
    <name type="scientific">Selenomonas sputigena</name>
    <dbReference type="NCBI Taxonomy" id="69823"/>
    <lineage>
        <taxon>Bacteria</taxon>
        <taxon>Bacillati</taxon>
        <taxon>Bacillota</taxon>
        <taxon>Negativicutes</taxon>
        <taxon>Selenomonadales</taxon>
        <taxon>Selenomonadaceae</taxon>
        <taxon>Selenomonas</taxon>
    </lineage>
</organism>
<dbReference type="PANTHER" id="PTHR43401">
    <property type="entry name" value="L-THREONINE 3-DEHYDROGENASE"/>
    <property type="match status" value="1"/>
</dbReference>
<dbReference type="Gene3D" id="3.40.50.720">
    <property type="entry name" value="NAD(P)-binding Rossmann-like Domain"/>
    <property type="match status" value="1"/>
</dbReference>
<keyword evidence="5" id="KW-0812">Transmembrane</keyword>
<dbReference type="Gene3D" id="3.90.180.10">
    <property type="entry name" value="Medium-chain alcohol dehydrogenases, catalytic domain"/>
    <property type="match status" value="1"/>
</dbReference>
<feature type="domain" description="Alcohol dehydrogenase-like C-terminal" evidence="6">
    <location>
        <begin position="173"/>
        <end position="299"/>
    </location>
</feature>
<comment type="caution">
    <text evidence="8">The sequence shown here is derived from an EMBL/GenBank/DDBJ whole genome shotgun (WGS) entry which is preliminary data.</text>
</comment>
<evidence type="ECO:0000256" key="4">
    <source>
        <dbReference type="RuleBase" id="RU361277"/>
    </source>
</evidence>
<dbReference type="Pfam" id="PF08240">
    <property type="entry name" value="ADH_N"/>
    <property type="match status" value="1"/>
</dbReference>
<proteinExistence type="inferred from homology"/>
<gene>
    <name evidence="8" type="ORF">QCO44_04370</name>
</gene>
<feature type="transmembrane region" description="Helical" evidence="5">
    <location>
        <begin position="165"/>
        <end position="185"/>
    </location>
</feature>
<protein>
    <submittedName>
        <fullName evidence="8">Alcohol dehydrogenase catalytic domain-containing protein</fullName>
    </submittedName>
</protein>
<evidence type="ECO:0000259" key="6">
    <source>
        <dbReference type="Pfam" id="PF00107"/>
    </source>
</evidence>